<accession>A0A7C9FDM2</accession>
<comment type="subcellular location">
    <subcellularLocation>
        <location evidence="3">Cell membrane</location>
        <topology evidence="3">Peripheral membrane protein</topology>
    </subcellularLocation>
</comment>
<keyword evidence="9" id="KW-0472">Membrane</keyword>
<sequence length="166" mass="19205">MHGMFRGNGGCGYVKKPDFLMDEDHVFDPKAKLPVKTTLKVKVYMGDGWRMDFKKTHFDKYSPPDFYTKVGIAGVRADEIMHMTKVKDDQWIPVWDEEFSFPLTVPELALLQIQVHEHDNDKKDDFGGQTCLPVSELKQGIRAIPLYSRRGEIFKSVKLLMCFKFV</sequence>
<evidence type="ECO:0000313" key="13">
    <source>
        <dbReference type="EMBL" id="MBA4674784.1"/>
    </source>
</evidence>
<dbReference type="FunFam" id="2.60.40.150:FF:000060">
    <property type="entry name" value="Phosphoinositide phospholipase C"/>
    <property type="match status" value="1"/>
</dbReference>
<dbReference type="GO" id="GO:0048015">
    <property type="term" value="P:phosphatidylinositol-mediated signaling"/>
    <property type="evidence" value="ECO:0007669"/>
    <property type="project" value="TreeGrafter"/>
</dbReference>
<evidence type="ECO:0000256" key="10">
    <source>
        <dbReference type="ARBA" id="ARBA00023224"/>
    </source>
</evidence>
<dbReference type="GO" id="GO:0016042">
    <property type="term" value="P:lipid catabolic process"/>
    <property type="evidence" value="ECO:0007669"/>
    <property type="project" value="UniProtKB-KW"/>
</dbReference>
<keyword evidence="6 13" id="KW-0378">Hydrolase</keyword>
<dbReference type="GO" id="GO:0051209">
    <property type="term" value="P:release of sequestered calcium ion into cytosol"/>
    <property type="evidence" value="ECO:0007669"/>
    <property type="project" value="TreeGrafter"/>
</dbReference>
<comment type="cofactor">
    <cofactor evidence="2">
        <name>Ca(2+)</name>
        <dbReference type="ChEBI" id="CHEBI:29108"/>
    </cofactor>
</comment>
<keyword evidence="10" id="KW-0807">Transducer</keyword>
<evidence type="ECO:0000259" key="12">
    <source>
        <dbReference type="PROSITE" id="PS50008"/>
    </source>
</evidence>
<organism evidence="13">
    <name type="scientific">Opuntia streptacantha</name>
    <name type="common">Prickly pear cactus</name>
    <name type="synonym">Opuntia cardona</name>
    <dbReference type="NCBI Taxonomy" id="393608"/>
    <lineage>
        <taxon>Eukaryota</taxon>
        <taxon>Viridiplantae</taxon>
        <taxon>Streptophyta</taxon>
        <taxon>Embryophyta</taxon>
        <taxon>Tracheophyta</taxon>
        <taxon>Spermatophyta</taxon>
        <taxon>Magnoliopsida</taxon>
        <taxon>eudicotyledons</taxon>
        <taxon>Gunneridae</taxon>
        <taxon>Pentapetalae</taxon>
        <taxon>Caryophyllales</taxon>
        <taxon>Cactineae</taxon>
        <taxon>Cactaceae</taxon>
        <taxon>Opuntioideae</taxon>
        <taxon>Opuntia</taxon>
    </lineage>
</organism>
<reference evidence="13" key="1">
    <citation type="journal article" date="2013" name="J. Plant Res.">
        <title>Effect of fungi and light on seed germination of three Opuntia species from semiarid lands of central Mexico.</title>
        <authorList>
            <person name="Delgado-Sanchez P."/>
            <person name="Jimenez-Bremont J.F."/>
            <person name="Guerrero-Gonzalez Mde L."/>
            <person name="Flores J."/>
        </authorList>
    </citation>
    <scope>NUCLEOTIDE SEQUENCE</scope>
    <source>
        <tissue evidence="13">Cladode</tissue>
    </source>
</reference>
<dbReference type="SMART" id="SM00239">
    <property type="entry name" value="C2"/>
    <property type="match status" value="1"/>
</dbReference>
<dbReference type="GO" id="GO:0004435">
    <property type="term" value="F:phosphatidylinositol-4,5-bisphosphate phospholipase C activity"/>
    <property type="evidence" value="ECO:0007669"/>
    <property type="project" value="UniProtKB-EC"/>
</dbReference>
<dbReference type="CDD" id="cd00275">
    <property type="entry name" value="C2_PLC_like"/>
    <property type="match status" value="1"/>
</dbReference>
<dbReference type="SUPFAM" id="SSF51695">
    <property type="entry name" value="PLC-like phosphodiesterases"/>
    <property type="match status" value="1"/>
</dbReference>
<evidence type="ECO:0000256" key="7">
    <source>
        <dbReference type="ARBA" id="ARBA00022963"/>
    </source>
</evidence>
<dbReference type="InterPro" id="IPR001711">
    <property type="entry name" value="PLipase_C_Pinositol-sp_Y"/>
</dbReference>
<evidence type="ECO:0000256" key="6">
    <source>
        <dbReference type="ARBA" id="ARBA00022801"/>
    </source>
</evidence>
<evidence type="ECO:0000256" key="4">
    <source>
        <dbReference type="ARBA" id="ARBA00012368"/>
    </source>
</evidence>
<dbReference type="InterPro" id="IPR035892">
    <property type="entry name" value="C2_domain_sf"/>
</dbReference>
<dbReference type="InterPro" id="IPR000008">
    <property type="entry name" value="C2_dom"/>
</dbReference>
<proteinExistence type="predicted"/>
<keyword evidence="5" id="KW-1003">Cell membrane</keyword>
<dbReference type="Gene3D" id="2.60.40.150">
    <property type="entry name" value="C2 domain"/>
    <property type="match status" value="1"/>
</dbReference>
<dbReference type="Gene3D" id="3.20.20.190">
    <property type="entry name" value="Phosphatidylinositol (PI) phosphodiesterase"/>
    <property type="match status" value="1"/>
</dbReference>
<dbReference type="PROSITE" id="PS50004">
    <property type="entry name" value="C2"/>
    <property type="match status" value="1"/>
</dbReference>
<dbReference type="PANTHER" id="PTHR10336:SF204">
    <property type="entry name" value="PHOSPHOINOSITIDE PHOSPHOLIPASE C 4-RELATED"/>
    <property type="match status" value="1"/>
</dbReference>
<feature type="domain" description="PI-PLC Y-box" evidence="12">
    <location>
        <begin position="2"/>
        <end position="20"/>
    </location>
</feature>
<dbReference type="Pfam" id="PF00168">
    <property type="entry name" value="C2"/>
    <property type="match status" value="1"/>
</dbReference>
<reference evidence="13" key="2">
    <citation type="submission" date="2020-07" db="EMBL/GenBank/DDBJ databases">
        <authorList>
            <person name="Vera ALvarez R."/>
            <person name="Arias-Moreno D.M."/>
            <person name="Jimenez-Jacinto V."/>
            <person name="Jimenez-Bremont J.F."/>
            <person name="Swaminathan K."/>
            <person name="Moose S.P."/>
            <person name="Guerrero-Gonzalez M.L."/>
            <person name="Marino-Ramirez L."/>
            <person name="Landsman D."/>
            <person name="Rodriguez-Kessler M."/>
            <person name="Delgado-Sanchez P."/>
        </authorList>
    </citation>
    <scope>NUCLEOTIDE SEQUENCE</scope>
    <source>
        <tissue evidence="13">Cladode</tissue>
    </source>
</reference>
<dbReference type="GO" id="GO:0006950">
    <property type="term" value="P:response to stress"/>
    <property type="evidence" value="ECO:0007669"/>
    <property type="project" value="UniProtKB-ARBA"/>
</dbReference>
<evidence type="ECO:0000259" key="11">
    <source>
        <dbReference type="PROSITE" id="PS50004"/>
    </source>
</evidence>
<evidence type="ECO:0000256" key="8">
    <source>
        <dbReference type="ARBA" id="ARBA00023098"/>
    </source>
</evidence>
<dbReference type="EC" id="3.1.4.11" evidence="4"/>
<evidence type="ECO:0000256" key="1">
    <source>
        <dbReference type="ARBA" id="ARBA00001195"/>
    </source>
</evidence>
<dbReference type="GO" id="GO:0005886">
    <property type="term" value="C:plasma membrane"/>
    <property type="evidence" value="ECO:0007669"/>
    <property type="project" value="UniProtKB-SubCell"/>
</dbReference>
<dbReference type="PROSITE" id="PS50008">
    <property type="entry name" value="PIPLC_Y_DOMAIN"/>
    <property type="match status" value="1"/>
</dbReference>
<protein>
    <recommendedName>
        <fullName evidence="4">phosphoinositide phospholipase C</fullName>
        <ecNumber evidence="4">3.1.4.11</ecNumber>
    </recommendedName>
</protein>
<evidence type="ECO:0000256" key="9">
    <source>
        <dbReference type="ARBA" id="ARBA00023136"/>
    </source>
</evidence>
<name>A0A7C9FDM2_OPUST</name>
<evidence type="ECO:0000256" key="5">
    <source>
        <dbReference type="ARBA" id="ARBA00022475"/>
    </source>
</evidence>
<keyword evidence="7" id="KW-0442">Lipid degradation</keyword>
<comment type="catalytic activity">
    <reaction evidence="1">
        <text>a 1,2-diacyl-sn-glycero-3-phospho-(1D-myo-inositol-4,5-bisphosphate) + H2O = 1D-myo-inositol 1,4,5-trisphosphate + a 1,2-diacyl-sn-glycerol + H(+)</text>
        <dbReference type="Rhea" id="RHEA:33179"/>
        <dbReference type="ChEBI" id="CHEBI:15377"/>
        <dbReference type="ChEBI" id="CHEBI:15378"/>
        <dbReference type="ChEBI" id="CHEBI:17815"/>
        <dbReference type="ChEBI" id="CHEBI:58456"/>
        <dbReference type="ChEBI" id="CHEBI:203600"/>
        <dbReference type="EC" id="3.1.4.11"/>
    </reaction>
</comment>
<dbReference type="SUPFAM" id="SSF49562">
    <property type="entry name" value="C2 domain (Calcium/lipid-binding domain, CaLB)"/>
    <property type="match status" value="1"/>
</dbReference>
<dbReference type="AlphaFoldDB" id="A0A7C9FDM2"/>
<dbReference type="InterPro" id="IPR001192">
    <property type="entry name" value="PI-PLC_fam"/>
</dbReference>
<feature type="domain" description="C2" evidence="11">
    <location>
        <begin position="15"/>
        <end position="148"/>
    </location>
</feature>
<keyword evidence="8" id="KW-0443">Lipid metabolism</keyword>
<dbReference type="EMBL" id="GISG01264345">
    <property type="protein sequence ID" value="MBA4674784.1"/>
    <property type="molecule type" value="Transcribed_RNA"/>
</dbReference>
<dbReference type="InterPro" id="IPR017946">
    <property type="entry name" value="PLC-like_Pdiesterase_TIM-brl"/>
</dbReference>
<evidence type="ECO:0000256" key="2">
    <source>
        <dbReference type="ARBA" id="ARBA00001913"/>
    </source>
</evidence>
<evidence type="ECO:0000256" key="3">
    <source>
        <dbReference type="ARBA" id="ARBA00004202"/>
    </source>
</evidence>
<dbReference type="PANTHER" id="PTHR10336">
    <property type="entry name" value="PHOSPHOINOSITIDE-SPECIFIC PHOSPHOLIPASE C FAMILY PROTEIN"/>
    <property type="match status" value="1"/>
</dbReference>